<feature type="region of interest" description="Disordered" evidence="1">
    <location>
        <begin position="177"/>
        <end position="201"/>
    </location>
</feature>
<sequence length="514" mass="56746">MKLQLSAVAAAAILPLCSALAIQEVFSDHKEKVSSPSNTRNSLDSALESSPTFLTPADLDTSDIDIDTEIDRLISKTATNIDAWIKDFINQPLDDIEVTNPPSEPSELADVNIPINPADLLHPPVPERTIYELIAESKYTTILAKIIKSDPELVDYLNSTERRFTFFAPTDHAFKKIPHHHHGDHHGHDHDDDGGDGDDDDHRIPKEIVRVLLHYHSSPEILNAAQLFHRHTISSALEDPLLGTRKPDDEDDDDEDLPQRIAVRAGFKGLTLNFYSHIVAADIPATNGLIHGIDSILLPPPPALLLLDVLPTKFSTFNLGLHKTDLGSALNTSTKETGKGFTVFAPTNSAFAHLGLKINAFLFSPPGLKYLRGLLKYHIVPEHTLYSDVLYTEHGEVKPFGVRGATHLDLPALLGDRTIAVDVTHLGPYVSFRVNGGQRVAFADILAKDGVIHALDHVLIPPRRLQETDGEEGELTIGELMERLEPWVEEEDVADTEDLLTGYWDEVVERTGEL</sequence>
<feature type="domain" description="FAS1" evidence="3">
    <location>
        <begin position="301"/>
        <end position="459"/>
    </location>
</feature>
<comment type="caution">
    <text evidence="4">The sequence shown here is derived from an EMBL/GenBank/DDBJ whole genome shotgun (WGS) entry which is preliminary data.</text>
</comment>
<gene>
    <name evidence="4" type="ORF">BJX68DRAFT_238983</name>
</gene>
<dbReference type="PANTHER" id="PTHR10900">
    <property type="entry name" value="PERIOSTIN-RELATED"/>
    <property type="match status" value="1"/>
</dbReference>
<feature type="signal peptide" evidence="2">
    <location>
        <begin position="1"/>
        <end position="19"/>
    </location>
</feature>
<dbReference type="Gene3D" id="2.30.180.10">
    <property type="entry name" value="FAS1 domain"/>
    <property type="match status" value="2"/>
</dbReference>
<organism evidence="4 5">
    <name type="scientific">Aspergillus pseudodeflectus</name>
    <dbReference type="NCBI Taxonomy" id="176178"/>
    <lineage>
        <taxon>Eukaryota</taxon>
        <taxon>Fungi</taxon>
        <taxon>Dikarya</taxon>
        <taxon>Ascomycota</taxon>
        <taxon>Pezizomycotina</taxon>
        <taxon>Eurotiomycetes</taxon>
        <taxon>Eurotiomycetidae</taxon>
        <taxon>Eurotiales</taxon>
        <taxon>Aspergillaceae</taxon>
        <taxon>Aspergillus</taxon>
        <taxon>Aspergillus subgen. Nidulantes</taxon>
    </lineage>
</organism>
<evidence type="ECO:0000313" key="5">
    <source>
        <dbReference type="Proteomes" id="UP001610444"/>
    </source>
</evidence>
<dbReference type="RefSeq" id="XP_070897935.1">
    <property type="nucleotide sequence ID" value="XM_071040451.1"/>
</dbReference>
<feature type="region of interest" description="Disordered" evidence="1">
    <location>
        <begin position="30"/>
        <end position="49"/>
    </location>
</feature>
<dbReference type="Pfam" id="PF02469">
    <property type="entry name" value="Fasciclin"/>
    <property type="match status" value="2"/>
</dbReference>
<reference evidence="4 5" key="1">
    <citation type="submission" date="2024-07" db="EMBL/GenBank/DDBJ databases">
        <title>Section-level genome sequencing and comparative genomics of Aspergillus sections Usti and Cavernicolus.</title>
        <authorList>
            <consortium name="Lawrence Berkeley National Laboratory"/>
            <person name="Nybo J.L."/>
            <person name="Vesth T.C."/>
            <person name="Theobald S."/>
            <person name="Frisvad J.C."/>
            <person name="Larsen T.O."/>
            <person name="Kjaerboelling I."/>
            <person name="Rothschild-Mancinelli K."/>
            <person name="Lyhne E.K."/>
            <person name="Kogle M.E."/>
            <person name="Barry K."/>
            <person name="Clum A."/>
            <person name="Na H."/>
            <person name="Ledsgaard L."/>
            <person name="Lin J."/>
            <person name="Lipzen A."/>
            <person name="Kuo A."/>
            <person name="Riley R."/>
            <person name="Mondo S."/>
            <person name="LaButti K."/>
            <person name="Haridas S."/>
            <person name="Pangalinan J."/>
            <person name="Salamov A.A."/>
            <person name="Simmons B.A."/>
            <person name="Magnuson J.K."/>
            <person name="Chen J."/>
            <person name="Drula E."/>
            <person name="Henrissat B."/>
            <person name="Wiebenga A."/>
            <person name="Lubbers R.J."/>
            <person name="Gomes A.C."/>
            <person name="Macurrencykelacurrency M.R."/>
            <person name="Stajich J."/>
            <person name="Grigoriev I.V."/>
            <person name="Mortensen U.H."/>
            <person name="De vries R.P."/>
            <person name="Baker S.E."/>
            <person name="Andersen M.R."/>
        </authorList>
    </citation>
    <scope>NUCLEOTIDE SEQUENCE [LARGE SCALE GENOMIC DNA]</scope>
    <source>
        <strain evidence="4 5">CBS 756.74</strain>
    </source>
</reference>
<dbReference type="InterPro" id="IPR036378">
    <property type="entry name" value="FAS1_dom_sf"/>
</dbReference>
<name>A0ABR4K6E6_9EURO</name>
<accession>A0ABR4K6E6</accession>
<feature type="compositionally biased region" description="Polar residues" evidence="1">
    <location>
        <begin position="34"/>
        <end position="49"/>
    </location>
</feature>
<evidence type="ECO:0000256" key="1">
    <source>
        <dbReference type="SAM" id="MobiDB-lite"/>
    </source>
</evidence>
<dbReference type="PANTHER" id="PTHR10900:SF125">
    <property type="entry name" value="FAS1 DOMAIN-CONTAINING PROTEIN YLR001C"/>
    <property type="match status" value="1"/>
</dbReference>
<dbReference type="SUPFAM" id="SSF82153">
    <property type="entry name" value="FAS1 domain"/>
    <property type="match status" value="2"/>
</dbReference>
<proteinExistence type="predicted"/>
<dbReference type="InterPro" id="IPR000782">
    <property type="entry name" value="FAS1_domain"/>
</dbReference>
<feature type="domain" description="FAS1" evidence="3">
    <location>
        <begin position="127"/>
        <end position="297"/>
    </location>
</feature>
<keyword evidence="5" id="KW-1185">Reference proteome</keyword>
<feature type="chain" id="PRO_5047208524" evidence="2">
    <location>
        <begin position="20"/>
        <end position="514"/>
    </location>
</feature>
<dbReference type="GeneID" id="98155615"/>
<evidence type="ECO:0000256" key="2">
    <source>
        <dbReference type="SAM" id="SignalP"/>
    </source>
</evidence>
<dbReference type="PROSITE" id="PS50213">
    <property type="entry name" value="FAS1"/>
    <property type="match status" value="2"/>
</dbReference>
<protein>
    <submittedName>
        <fullName evidence="4">FAS1 domain-containing protein</fullName>
    </submittedName>
</protein>
<dbReference type="InterPro" id="IPR050904">
    <property type="entry name" value="Adhesion/Biosynth-related"/>
</dbReference>
<keyword evidence="2" id="KW-0732">Signal</keyword>
<evidence type="ECO:0000259" key="3">
    <source>
        <dbReference type="PROSITE" id="PS50213"/>
    </source>
</evidence>
<dbReference type="Proteomes" id="UP001610444">
    <property type="component" value="Unassembled WGS sequence"/>
</dbReference>
<evidence type="ECO:0000313" key="4">
    <source>
        <dbReference type="EMBL" id="KAL2847890.1"/>
    </source>
</evidence>
<dbReference type="SMART" id="SM00554">
    <property type="entry name" value="FAS1"/>
    <property type="match status" value="2"/>
</dbReference>
<dbReference type="EMBL" id="JBFXLR010000027">
    <property type="protein sequence ID" value="KAL2847890.1"/>
    <property type="molecule type" value="Genomic_DNA"/>
</dbReference>